<dbReference type="GO" id="GO:0004519">
    <property type="term" value="F:endonuclease activity"/>
    <property type="evidence" value="ECO:0007669"/>
    <property type="project" value="UniProtKB-KW"/>
</dbReference>
<evidence type="ECO:0000259" key="13">
    <source>
        <dbReference type="PROSITE" id="PS50158"/>
    </source>
</evidence>
<dbReference type="Gramene" id="QL09p008939:mrna">
    <property type="protein sequence ID" value="QL09p008939:mrna"/>
    <property type="gene ID" value="QL09p008939"/>
</dbReference>
<evidence type="ECO:0000256" key="1">
    <source>
        <dbReference type="ARBA" id="ARBA00012493"/>
    </source>
</evidence>
<dbReference type="SUPFAM" id="SSF53098">
    <property type="entry name" value="Ribonuclease H-like"/>
    <property type="match status" value="1"/>
</dbReference>
<dbReference type="EnsemblPlants" id="QL09p008939:mrna">
    <property type="protein sequence ID" value="QL09p008939:mrna"/>
    <property type="gene ID" value="QL09p008939"/>
</dbReference>
<dbReference type="Pfam" id="PF03732">
    <property type="entry name" value="Retrotrans_gag"/>
    <property type="match status" value="1"/>
</dbReference>
<dbReference type="Gene3D" id="2.40.70.10">
    <property type="entry name" value="Acid Proteases"/>
    <property type="match status" value="1"/>
</dbReference>
<keyword evidence="16" id="KW-1185">Reference proteome</keyword>
<dbReference type="Proteomes" id="UP000594261">
    <property type="component" value="Chromosome 9"/>
</dbReference>
<feature type="region of interest" description="Disordered" evidence="12">
    <location>
        <begin position="277"/>
        <end position="335"/>
    </location>
</feature>
<dbReference type="EMBL" id="LRBV02000009">
    <property type="status" value="NOT_ANNOTATED_CDS"/>
    <property type="molecule type" value="Genomic_DNA"/>
</dbReference>
<evidence type="ECO:0000256" key="5">
    <source>
        <dbReference type="ARBA" id="ARBA00022722"/>
    </source>
</evidence>
<dbReference type="Gene3D" id="3.30.70.270">
    <property type="match status" value="3"/>
</dbReference>
<dbReference type="Pfam" id="PF17917">
    <property type="entry name" value="RT_RNaseH"/>
    <property type="match status" value="1"/>
</dbReference>
<keyword evidence="8" id="KW-0378">Hydrolase</keyword>
<keyword evidence="11" id="KW-0863">Zinc-finger</keyword>
<keyword evidence="10" id="KW-0238">DNA-binding</keyword>
<dbReference type="EC" id="2.7.7.49" evidence="1"/>
<dbReference type="Gene3D" id="3.30.420.10">
    <property type="entry name" value="Ribonuclease H-like superfamily/Ribonuclease H"/>
    <property type="match status" value="1"/>
</dbReference>
<dbReference type="GO" id="GO:0015074">
    <property type="term" value="P:DNA integration"/>
    <property type="evidence" value="ECO:0007669"/>
    <property type="project" value="InterPro"/>
</dbReference>
<dbReference type="InterPro" id="IPR041588">
    <property type="entry name" value="Integrase_H2C2"/>
</dbReference>
<dbReference type="Pfam" id="PF24626">
    <property type="entry name" value="SH3_Tf2-1"/>
    <property type="match status" value="1"/>
</dbReference>
<dbReference type="SUPFAM" id="SSF56672">
    <property type="entry name" value="DNA/RNA polymerases"/>
    <property type="match status" value="1"/>
</dbReference>
<dbReference type="GO" id="GO:0006508">
    <property type="term" value="P:proteolysis"/>
    <property type="evidence" value="ECO:0007669"/>
    <property type="project" value="UniProtKB-KW"/>
</dbReference>
<dbReference type="Pfam" id="PF17921">
    <property type="entry name" value="Integrase_H2C2"/>
    <property type="match status" value="1"/>
</dbReference>
<dbReference type="CDD" id="cd01647">
    <property type="entry name" value="RT_LTR"/>
    <property type="match status" value="1"/>
</dbReference>
<dbReference type="GO" id="GO:0004190">
    <property type="term" value="F:aspartic-type endopeptidase activity"/>
    <property type="evidence" value="ECO:0007669"/>
    <property type="project" value="UniProtKB-KW"/>
</dbReference>
<dbReference type="CDD" id="cd00303">
    <property type="entry name" value="retropepsin_like"/>
    <property type="match status" value="1"/>
</dbReference>
<evidence type="ECO:0000259" key="14">
    <source>
        <dbReference type="PROSITE" id="PS50994"/>
    </source>
</evidence>
<dbReference type="Gene3D" id="4.10.60.10">
    <property type="entry name" value="Zinc finger, CCHC-type"/>
    <property type="match status" value="1"/>
</dbReference>
<evidence type="ECO:0000256" key="11">
    <source>
        <dbReference type="PROSITE-ProRule" id="PRU00047"/>
    </source>
</evidence>
<dbReference type="GO" id="GO:0008270">
    <property type="term" value="F:zinc ion binding"/>
    <property type="evidence" value="ECO:0007669"/>
    <property type="project" value="UniProtKB-KW"/>
</dbReference>
<evidence type="ECO:0000256" key="8">
    <source>
        <dbReference type="ARBA" id="ARBA00022801"/>
    </source>
</evidence>
<dbReference type="InterPro" id="IPR012337">
    <property type="entry name" value="RNaseH-like_sf"/>
</dbReference>
<accession>A0A7N2MHV7</accession>
<keyword evidence="6" id="KW-0064">Aspartyl protease</keyword>
<feature type="compositionally biased region" description="Low complexity" evidence="12">
    <location>
        <begin position="279"/>
        <end position="293"/>
    </location>
</feature>
<dbReference type="Pfam" id="PF00665">
    <property type="entry name" value="rve"/>
    <property type="match status" value="1"/>
</dbReference>
<dbReference type="InterPro" id="IPR005162">
    <property type="entry name" value="Retrotrans_gag_dom"/>
</dbReference>
<feature type="region of interest" description="Disordered" evidence="12">
    <location>
        <begin position="1"/>
        <end position="39"/>
    </location>
</feature>
<dbReference type="InterPro" id="IPR036397">
    <property type="entry name" value="RNaseH_sf"/>
</dbReference>
<dbReference type="Gene3D" id="3.10.10.10">
    <property type="entry name" value="HIV Type 1 Reverse Transcriptase, subunit A, domain 1"/>
    <property type="match status" value="1"/>
</dbReference>
<keyword evidence="7" id="KW-0255">Endonuclease</keyword>
<dbReference type="InterPro" id="IPR021109">
    <property type="entry name" value="Peptidase_aspartic_dom_sf"/>
</dbReference>
<dbReference type="InterPro" id="IPR000477">
    <property type="entry name" value="RT_dom"/>
</dbReference>
<dbReference type="Pfam" id="PF00098">
    <property type="entry name" value="zf-CCHC"/>
    <property type="match status" value="1"/>
</dbReference>
<dbReference type="InterPro" id="IPR041577">
    <property type="entry name" value="RT_RNaseH_2"/>
</dbReference>
<reference evidence="15" key="2">
    <citation type="submission" date="2021-01" db="UniProtKB">
        <authorList>
            <consortium name="EnsemblPlants"/>
        </authorList>
    </citation>
    <scope>IDENTIFICATION</scope>
</reference>
<dbReference type="Pfam" id="PF00078">
    <property type="entry name" value="RVT_1"/>
    <property type="match status" value="1"/>
</dbReference>
<keyword evidence="11" id="KW-0862">Zinc</keyword>
<dbReference type="InterPro" id="IPR041373">
    <property type="entry name" value="RT_RNaseH"/>
</dbReference>
<keyword evidence="2" id="KW-0645">Protease</keyword>
<evidence type="ECO:0000256" key="3">
    <source>
        <dbReference type="ARBA" id="ARBA00022679"/>
    </source>
</evidence>
<dbReference type="InterPro" id="IPR036875">
    <property type="entry name" value="Znf_CCHC_sf"/>
</dbReference>
<dbReference type="InParanoid" id="A0A7N2MHV7"/>
<keyword evidence="5" id="KW-0540">Nuclease</keyword>
<dbReference type="OMA" id="WENLAPL"/>
<dbReference type="PROSITE" id="PS50158">
    <property type="entry name" value="ZF_CCHC"/>
    <property type="match status" value="1"/>
</dbReference>
<feature type="compositionally biased region" description="Polar residues" evidence="12">
    <location>
        <begin position="294"/>
        <end position="335"/>
    </location>
</feature>
<feature type="compositionally biased region" description="Basic residues" evidence="12">
    <location>
        <begin position="1"/>
        <end position="14"/>
    </location>
</feature>
<evidence type="ECO:0000256" key="6">
    <source>
        <dbReference type="ARBA" id="ARBA00022750"/>
    </source>
</evidence>
<dbReference type="PANTHER" id="PTHR35046:SF26">
    <property type="entry name" value="RNA-DIRECTED DNA POLYMERASE"/>
    <property type="match status" value="1"/>
</dbReference>
<feature type="region of interest" description="Disordered" evidence="12">
    <location>
        <begin position="64"/>
        <end position="95"/>
    </location>
</feature>
<dbReference type="GO" id="GO:0003964">
    <property type="term" value="F:RNA-directed DNA polymerase activity"/>
    <property type="evidence" value="ECO:0007669"/>
    <property type="project" value="UniProtKB-KW"/>
</dbReference>
<dbReference type="InterPro" id="IPR001584">
    <property type="entry name" value="Integrase_cat-core"/>
</dbReference>
<dbReference type="InterPro" id="IPR056924">
    <property type="entry name" value="SH3_Tf2-1"/>
</dbReference>
<sequence>MAQGRRGRRGRRGGIRGNQMNVGEGVEANPPVGRNVGRNQNIEREDMIAELRRQVAALTEVVQRMQPPHETTDESDDSHSHFENPFGAPPRGRPYVERNEPRLDYNFKVEIPEFQGSLKPEDFVDWLNTVERVFDYYEVIDEKKVKLVAIRLKGRASTWWEQLQISRQRSGKVKIKSWEKMKKKLREQFLPFNYTQSLYKDLHNLKQEGSVEEYTVAFHQLVVRVDLNESEEQMVARYLSGLKPSIQDVLSLQSLWNVSEAYNRALLVEKQQTRPALRSGQWGSRSGQGISSQYKVGNSSTNGRGETSGVEQQPAGSKSAITAPKQSQTATVGGGRQQQMDTFKCFKCGEPGHRSSDCRKKALMLEEVKELEHEDGEPIFDQPSNEVGGDFEEEEGLTLVMRKTLLAPKFNSEEDWLRTNIFYTNCSIGGRVCNMIIDGGSCENVVSQEVVDKLRLATQDHPHPYKLSWFKKSNEVKVTKRCLVPFSIRKKYFDEVWCDVVPMDACHILLGRPWQYDRQMMHDGKKNTYTLSRDNQQFTLLPMKEKVTSKSSTTSLLASKSFIQESQDGGYIFALIPVNTVAGTDVPSAVTELLQQYGDVFPHELPPNLPPMRDIQHAIDLVPGAPLPNKATYRMAPKEKEELQKQVQELLDRGYIRASISPCAVPALLTPKKDGSWRMCVDSRAINKITIKYRFPIPRLDDMLDCLASAKVFSKIDLQSGYHQIRIRPGDEWKTAFKTHLDYLNGMLCHLDHLVHLQLVLDILRREKFYGNMKKCSFGMDQVVFLGYVVPSKGVFMDENKVKAIVDWPTPSSVHEVRSFNGLATFYRRFISNFSTIAAPLTNYLKQKSFVWTDEAQESFQLLKRKLTEAPILALPNFDKIFELNCDASGVGIGGVQEGQPIAFFSEKLKEAKLRYSTYDKEFYAIVQAIKHWSYYLAGHPFQITINIKKFTILHIPSYLAYKEFILHTDHEALKYLNSQSNVNKRHTKWVSFLQQFTFLLKHQSGILNKVADGSGRRTNFLVEMQAKVAGFEVFKENYQDDPHFGLKLCVPKCSLRELMIVEQHNFGHFGKSKTLEFLKQDYFWPGMTKDVERHVQRCQVCQKGKGTTTNAGLYLPLPVPNKPWEYISMDFVLGLPPTQRKNDSIMVVVDRFSKMAHFIPCKKTSDASNVAALFFKEVYKLHGVPLSIVSDKDAKFLAHFWRTLWRKIGTELSFSSTSFHPQTDGQTEVVNRSLGNLLRCLIGENPRNWENLAPLPLSKKENVRATEMTDFMQSVHTQVKERIEHSNANYKAAADIHRRRLIFKEGDLVWVILTKERCLHGSYSKLGARKVGPCKVLTKINDNAYTVQLPPHLNISNAFNVKHLKPYFPTET</sequence>
<evidence type="ECO:0000256" key="10">
    <source>
        <dbReference type="ARBA" id="ARBA00023125"/>
    </source>
</evidence>
<reference evidence="15 16" key="1">
    <citation type="journal article" date="2016" name="G3 (Bethesda)">
        <title>First Draft Assembly and Annotation of the Genome of a California Endemic Oak Quercus lobata Nee (Fagaceae).</title>
        <authorList>
            <person name="Sork V.L."/>
            <person name="Fitz-Gibbon S.T."/>
            <person name="Puiu D."/>
            <person name="Crepeau M."/>
            <person name="Gugger P.F."/>
            <person name="Sherman R."/>
            <person name="Stevens K."/>
            <person name="Langley C.H."/>
            <person name="Pellegrini M."/>
            <person name="Salzberg S.L."/>
        </authorList>
    </citation>
    <scope>NUCLEOTIDE SEQUENCE [LARGE SCALE GENOMIC DNA]</scope>
    <source>
        <strain evidence="15 16">cv. SW786</strain>
    </source>
</reference>
<keyword evidence="9" id="KW-0695">RNA-directed DNA polymerase</keyword>
<dbReference type="SMART" id="SM00343">
    <property type="entry name" value="ZnF_C2HC"/>
    <property type="match status" value="1"/>
</dbReference>
<dbReference type="Pfam" id="PF17919">
    <property type="entry name" value="RT_RNaseH_2"/>
    <property type="match status" value="1"/>
</dbReference>
<dbReference type="Gene3D" id="1.10.340.70">
    <property type="match status" value="1"/>
</dbReference>
<organism evidence="15 16">
    <name type="scientific">Quercus lobata</name>
    <name type="common">Valley oak</name>
    <dbReference type="NCBI Taxonomy" id="97700"/>
    <lineage>
        <taxon>Eukaryota</taxon>
        <taxon>Viridiplantae</taxon>
        <taxon>Streptophyta</taxon>
        <taxon>Embryophyta</taxon>
        <taxon>Tracheophyta</taxon>
        <taxon>Spermatophyta</taxon>
        <taxon>Magnoliopsida</taxon>
        <taxon>eudicotyledons</taxon>
        <taxon>Gunneridae</taxon>
        <taxon>Pentapetalae</taxon>
        <taxon>rosids</taxon>
        <taxon>fabids</taxon>
        <taxon>Fagales</taxon>
        <taxon>Fagaceae</taxon>
        <taxon>Quercus</taxon>
    </lineage>
</organism>
<evidence type="ECO:0000256" key="2">
    <source>
        <dbReference type="ARBA" id="ARBA00022670"/>
    </source>
</evidence>
<evidence type="ECO:0000256" key="12">
    <source>
        <dbReference type="SAM" id="MobiDB-lite"/>
    </source>
</evidence>
<evidence type="ECO:0000313" key="15">
    <source>
        <dbReference type="EnsemblPlants" id="QL09p008939:mrna"/>
    </source>
</evidence>
<feature type="domain" description="CCHC-type" evidence="13">
    <location>
        <begin position="344"/>
        <end position="360"/>
    </location>
</feature>
<dbReference type="FunFam" id="1.10.340.70:FF:000001">
    <property type="entry name" value="Retrovirus-related Pol polyprotein from transposon gypsy-like Protein"/>
    <property type="match status" value="1"/>
</dbReference>
<dbReference type="CDD" id="cd09274">
    <property type="entry name" value="RNase_HI_RT_Ty3"/>
    <property type="match status" value="1"/>
</dbReference>
<dbReference type="InterPro" id="IPR001878">
    <property type="entry name" value="Znf_CCHC"/>
</dbReference>
<dbReference type="PROSITE" id="PS50994">
    <property type="entry name" value="INTEGRASE"/>
    <property type="match status" value="1"/>
</dbReference>
<evidence type="ECO:0000256" key="4">
    <source>
        <dbReference type="ARBA" id="ARBA00022695"/>
    </source>
</evidence>
<dbReference type="GO" id="GO:0003677">
    <property type="term" value="F:DNA binding"/>
    <property type="evidence" value="ECO:0007669"/>
    <property type="project" value="UniProtKB-KW"/>
</dbReference>
<proteinExistence type="predicted"/>
<dbReference type="PANTHER" id="PTHR35046">
    <property type="entry name" value="ZINC KNUCKLE (CCHC-TYPE) FAMILY PROTEIN"/>
    <property type="match status" value="1"/>
</dbReference>
<keyword evidence="4" id="KW-0548">Nucleotidyltransferase</keyword>
<protein>
    <recommendedName>
        <fullName evidence="1">RNA-directed DNA polymerase</fullName>
        <ecNumber evidence="1">2.7.7.49</ecNumber>
    </recommendedName>
</protein>
<evidence type="ECO:0000313" key="16">
    <source>
        <dbReference type="Proteomes" id="UP000594261"/>
    </source>
</evidence>
<dbReference type="InterPro" id="IPR043502">
    <property type="entry name" value="DNA/RNA_pol_sf"/>
</dbReference>
<dbReference type="InterPro" id="IPR043128">
    <property type="entry name" value="Rev_trsase/Diguanyl_cyclase"/>
</dbReference>
<feature type="domain" description="Integrase catalytic" evidence="14">
    <location>
        <begin position="1120"/>
        <end position="1301"/>
    </location>
</feature>
<evidence type="ECO:0000256" key="9">
    <source>
        <dbReference type="ARBA" id="ARBA00022918"/>
    </source>
</evidence>
<name>A0A7N2MHV7_QUELO</name>
<keyword evidence="3" id="KW-0808">Transferase</keyword>
<dbReference type="FunFam" id="3.30.70.270:FF:000026">
    <property type="entry name" value="Transposon Ty3-G Gag-Pol polyprotein"/>
    <property type="match status" value="1"/>
</dbReference>
<evidence type="ECO:0000256" key="7">
    <source>
        <dbReference type="ARBA" id="ARBA00022759"/>
    </source>
</evidence>
<dbReference type="SUPFAM" id="SSF57756">
    <property type="entry name" value="Retrovirus zinc finger-like domains"/>
    <property type="match status" value="1"/>
</dbReference>
<keyword evidence="11" id="KW-0479">Metal-binding</keyword>